<protein>
    <submittedName>
        <fullName evidence="2">Uncharacterized protein</fullName>
    </submittedName>
</protein>
<dbReference type="AlphaFoldDB" id="A0A832ZES7"/>
<feature type="transmembrane region" description="Helical" evidence="1">
    <location>
        <begin position="6"/>
        <end position="25"/>
    </location>
</feature>
<proteinExistence type="predicted"/>
<reference evidence="2" key="1">
    <citation type="journal article" date="2020" name="ISME J.">
        <title>Gammaproteobacteria mediating utilization of methyl-, sulfur- and petroleum organic compounds in deep ocean hydrothermal plumes.</title>
        <authorList>
            <person name="Zhou Z."/>
            <person name="Liu Y."/>
            <person name="Pan J."/>
            <person name="Cron B.R."/>
            <person name="Toner B.M."/>
            <person name="Anantharaman K."/>
            <person name="Breier J.A."/>
            <person name="Dick G.J."/>
            <person name="Li M."/>
        </authorList>
    </citation>
    <scope>NUCLEOTIDE SEQUENCE</scope>
    <source>
        <strain evidence="2">SZUA-1476</strain>
    </source>
</reference>
<dbReference type="Proteomes" id="UP000653692">
    <property type="component" value="Unassembled WGS sequence"/>
</dbReference>
<name>A0A832ZES7_9EURY</name>
<evidence type="ECO:0000256" key="1">
    <source>
        <dbReference type="SAM" id="Phobius"/>
    </source>
</evidence>
<evidence type="ECO:0000313" key="3">
    <source>
        <dbReference type="Proteomes" id="UP000653692"/>
    </source>
</evidence>
<evidence type="ECO:0000313" key="2">
    <source>
        <dbReference type="EMBL" id="HIP89012.1"/>
    </source>
</evidence>
<keyword evidence="1" id="KW-0812">Transmembrane</keyword>
<dbReference type="EMBL" id="DQUR01000117">
    <property type="protein sequence ID" value="HIP89012.1"/>
    <property type="molecule type" value="Genomic_DNA"/>
</dbReference>
<keyword evidence="1" id="KW-1133">Transmembrane helix</keyword>
<gene>
    <name evidence="2" type="ORF">EYH24_03460</name>
</gene>
<organism evidence="2 3">
    <name type="scientific">Thermococcus paralvinellae</name>
    <dbReference type="NCBI Taxonomy" id="582419"/>
    <lineage>
        <taxon>Archaea</taxon>
        <taxon>Methanobacteriati</taxon>
        <taxon>Methanobacteriota</taxon>
        <taxon>Thermococci</taxon>
        <taxon>Thermococcales</taxon>
        <taxon>Thermococcaceae</taxon>
        <taxon>Thermococcus</taxon>
    </lineage>
</organism>
<sequence length="69" mass="7583">MKSTIVVVSFLFVALIFFAGNFAFVKSYSHVMTGIAKAGNIPTFKDGFCVYPDSYFGKLVAEELKKYGA</sequence>
<keyword evidence="1" id="KW-0472">Membrane</keyword>
<accession>A0A832ZES7</accession>
<comment type="caution">
    <text evidence="2">The sequence shown here is derived from an EMBL/GenBank/DDBJ whole genome shotgun (WGS) entry which is preliminary data.</text>
</comment>